<gene>
    <name evidence="1" type="ORF">IAD50_09485</name>
</gene>
<protein>
    <submittedName>
        <fullName evidence="1">Uncharacterized protein</fullName>
    </submittedName>
</protein>
<dbReference type="Gene3D" id="1.50.10.10">
    <property type="match status" value="1"/>
</dbReference>
<reference evidence="1" key="2">
    <citation type="journal article" date="2021" name="PeerJ">
        <title>Extensive microbial diversity within the chicken gut microbiome revealed by metagenomics and culture.</title>
        <authorList>
            <person name="Gilroy R."/>
            <person name="Ravi A."/>
            <person name="Getino M."/>
            <person name="Pursley I."/>
            <person name="Horton D.L."/>
            <person name="Alikhan N.F."/>
            <person name="Baker D."/>
            <person name="Gharbi K."/>
            <person name="Hall N."/>
            <person name="Watson M."/>
            <person name="Adriaenssens E.M."/>
            <person name="Foster-Nyarko E."/>
            <person name="Jarju S."/>
            <person name="Secka A."/>
            <person name="Antonio M."/>
            <person name="Oren A."/>
            <person name="Chaudhuri R.R."/>
            <person name="La Ragione R."/>
            <person name="Hildebrand F."/>
            <person name="Pallen M.J."/>
        </authorList>
    </citation>
    <scope>NUCLEOTIDE SEQUENCE</scope>
    <source>
        <strain evidence="1">CHK195-4489</strain>
    </source>
</reference>
<evidence type="ECO:0000313" key="1">
    <source>
        <dbReference type="EMBL" id="HIU30510.1"/>
    </source>
</evidence>
<dbReference type="SUPFAM" id="SSF48208">
    <property type="entry name" value="Six-hairpin glycosidases"/>
    <property type="match status" value="1"/>
</dbReference>
<dbReference type="InterPro" id="IPR012341">
    <property type="entry name" value="6hp_glycosidase-like_sf"/>
</dbReference>
<proteinExistence type="predicted"/>
<name>A0A9D1IBG3_9CLOT</name>
<dbReference type="InterPro" id="IPR008928">
    <property type="entry name" value="6-hairpin_glycosidase_sf"/>
</dbReference>
<reference evidence="1" key="1">
    <citation type="submission" date="2020-10" db="EMBL/GenBank/DDBJ databases">
        <authorList>
            <person name="Gilroy R."/>
        </authorList>
    </citation>
    <scope>NUCLEOTIDE SEQUENCE</scope>
    <source>
        <strain evidence="1">CHK195-4489</strain>
    </source>
</reference>
<comment type="caution">
    <text evidence="1">The sequence shown here is derived from an EMBL/GenBank/DDBJ whole genome shotgun (WGS) entry which is preliminary data.</text>
</comment>
<organism evidence="1 2">
    <name type="scientific">Candidatus Egerieisoma faecipullorum</name>
    <dbReference type="NCBI Taxonomy" id="2840963"/>
    <lineage>
        <taxon>Bacteria</taxon>
        <taxon>Bacillati</taxon>
        <taxon>Bacillota</taxon>
        <taxon>Clostridia</taxon>
        <taxon>Eubacteriales</taxon>
        <taxon>Clostridiaceae</taxon>
        <taxon>Clostridiaceae incertae sedis</taxon>
        <taxon>Candidatus Egerieisoma</taxon>
    </lineage>
</organism>
<accession>A0A9D1IBG3</accession>
<evidence type="ECO:0000313" key="2">
    <source>
        <dbReference type="Proteomes" id="UP000824089"/>
    </source>
</evidence>
<dbReference type="Proteomes" id="UP000824089">
    <property type="component" value="Unassembled WGS sequence"/>
</dbReference>
<dbReference type="GO" id="GO:0005975">
    <property type="term" value="P:carbohydrate metabolic process"/>
    <property type="evidence" value="ECO:0007669"/>
    <property type="project" value="InterPro"/>
</dbReference>
<dbReference type="AlphaFoldDB" id="A0A9D1IBG3"/>
<dbReference type="EMBL" id="DVMM01000211">
    <property type="protein sequence ID" value="HIU30510.1"/>
    <property type="molecule type" value="Genomic_DNA"/>
</dbReference>
<sequence>MNQWKTFPYRSETDAVSGRYLYAVGGFHSHDNGCPGWGSSDPARIRFIGDRMGDLVIRYADGSQSRIPLVFGYTLWYHSIWMEHPAPFLSDEAVPGMAELLQSVLAVEGAYEGKPLGVLRIELENKAITEIFVEANPEKEGTPLYCGGYLTDEEPAGILSGGEREADASNPFFAAHTVRPSDVYPEACKKALQKICYVLHTFEADFAEAPERFEDPEETRDGRLRFGGSRLAEIASGVIYHNMKNLTARTDEDGFIHTSYQNAPSWRYDGFGPYVPHANSYTDSFYSRDGARAIMTLNGFGDLAEAERACHFGNRWLMYYPEQGLTIKGVPIPGHFSVIINKPLIYSTILVPQANWPTRYTKEEFGEGYQNLGNQETDGHGLMMLANYNVWKNLGCHKEWVLENWRYLSEAAEWILWCFDHPDLSFAQDGLLYGETEAAMNDWTLYANVPCYLGLLGYAEMAEAAQKTRDAEAWRACAESMRAGIERRLTKENGWDLKHCGFIHDPVPTMLSDFYGYDTADMPSEWVLRSRDSYPEDIRYPAEHGFYGASGGIGYDHSMITQNALLLDQMEDASRLMESLSKLSYSPRLPEPYLIPEGLSVDAGKGVLRRQGDLGNLVQLAEAMKCYLITAGISPLRGKTLKIMPRLPKGWEMELQKFSVQNTGVRISVKTSHPENGRQSASVVAEGDLTELQLQFRFGPFPLDLEQAEVTLNGKTQKVALFPSGDSKWAWVSADAAGE</sequence>